<feature type="domain" description="MacB-like periplasmic core" evidence="9">
    <location>
        <begin position="16"/>
        <end position="233"/>
    </location>
</feature>
<dbReference type="InterPro" id="IPR003838">
    <property type="entry name" value="ABC3_permease_C"/>
</dbReference>
<evidence type="ECO:0000256" key="5">
    <source>
        <dbReference type="ARBA" id="ARBA00023136"/>
    </source>
</evidence>
<dbReference type="InterPro" id="IPR050250">
    <property type="entry name" value="Macrolide_Exporter_MacB"/>
</dbReference>
<evidence type="ECO:0000256" key="4">
    <source>
        <dbReference type="ARBA" id="ARBA00022989"/>
    </source>
</evidence>
<accession>A0A174FGM0</accession>
<evidence type="ECO:0000313" key="10">
    <source>
        <dbReference type="EMBL" id="CUO49392.1"/>
    </source>
</evidence>
<dbReference type="PANTHER" id="PTHR30572:SF4">
    <property type="entry name" value="ABC TRANSPORTER PERMEASE YTRF"/>
    <property type="match status" value="1"/>
</dbReference>
<organism evidence="10 11">
    <name type="scientific">Roseburia inulinivorans</name>
    <dbReference type="NCBI Taxonomy" id="360807"/>
    <lineage>
        <taxon>Bacteria</taxon>
        <taxon>Bacillati</taxon>
        <taxon>Bacillota</taxon>
        <taxon>Clostridia</taxon>
        <taxon>Lachnospirales</taxon>
        <taxon>Lachnospiraceae</taxon>
        <taxon>Roseburia</taxon>
    </lineage>
</organism>
<evidence type="ECO:0000259" key="9">
    <source>
        <dbReference type="Pfam" id="PF12704"/>
    </source>
</evidence>
<comment type="similarity">
    <text evidence="6">Belongs to the ABC-4 integral membrane protein family.</text>
</comment>
<keyword evidence="10" id="KW-0547">Nucleotide-binding</keyword>
<dbReference type="InterPro" id="IPR025857">
    <property type="entry name" value="MacB_PCD"/>
</dbReference>
<keyword evidence="3 7" id="KW-0812">Transmembrane</keyword>
<dbReference type="EMBL" id="CYYR01000036">
    <property type="protein sequence ID" value="CUO49392.1"/>
    <property type="molecule type" value="Genomic_DNA"/>
</dbReference>
<comment type="subcellular location">
    <subcellularLocation>
        <location evidence="1">Cell membrane</location>
        <topology evidence="1">Multi-pass membrane protein</topology>
    </subcellularLocation>
</comment>
<dbReference type="Pfam" id="PF02687">
    <property type="entry name" value="FtsX"/>
    <property type="match status" value="1"/>
</dbReference>
<dbReference type="GO" id="GO:0005886">
    <property type="term" value="C:plasma membrane"/>
    <property type="evidence" value="ECO:0007669"/>
    <property type="project" value="UniProtKB-SubCell"/>
</dbReference>
<evidence type="ECO:0000256" key="2">
    <source>
        <dbReference type="ARBA" id="ARBA00022475"/>
    </source>
</evidence>
<name>A0A174FGM0_9FIRM</name>
<dbReference type="GO" id="GO:0022857">
    <property type="term" value="F:transmembrane transporter activity"/>
    <property type="evidence" value="ECO:0007669"/>
    <property type="project" value="TreeGrafter"/>
</dbReference>
<gene>
    <name evidence="10" type="primary">macB_10</name>
    <name evidence="10" type="ORF">ERS852392_03346</name>
</gene>
<dbReference type="Proteomes" id="UP000095395">
    <property type="component" value="Unassembled WGS sequence"/>
</dbReference>
<keyword evidence="10" id="KW-0378">Hydrolase</keyword>
<evidence type="ECO:0000256" key="3">
    <source>
        <dbReference type="ARBA" id="ARBA00022692"/>
    </source>
</evidence>
<sequence>MLKMILKDLRLSPLRSILTSVSMLVGIIAMLGSVLVGTLGREYLISVNAQVYGWSPTYSFVITKSDFHDRNKMEQLFQRFEAIDDVAAVTFSMGEDIRFAPMKDLTPIPPNDVYQNLMAFDVVCTTEAYSQVYNLPMTSGRWLEPSSEGGSLEVVINKEAKNYFNDSPYAAGNVKSTLSLTPFNIVGVVNDGRDFPTIYADSAAILNFAPAMWQVQNANVYWHPTTGLTIEQIHSALGDILTDTIGGYWESVGRSDIGDTYDSVLSILQLGLLVTSLLLLFVSVLGQINIGLSSLEQRTHELLIRRAIGASRTNIVALVLGSQLILSIFVCFAAILISLILVHCIGALLPVDSPVGTPSYPISVAVVAVAVSVLTALLGGLLPAWKASKLEPALALR</sequence>
<dbReference type="Pfam" id="PF12704">
    <property type="entry name" value="MacB_PCD"/>
    <property type="match status" value="1"/>
</dbReference>
<feature type="transmembrane region" description="Helical" evidence="7">
    <location>
        <begin position="315"/>
        <end position="348"/>
    </location>
</feature>
<evidence type="ECO:0000256" key="1">
    <source>
        <dbReference type="ARBA" id="ARBA00004651"/>
    </source>
</evidence>
<feature type="transmembrane region" description="Helical" evidence="7">
    <location>
        <begin position="360"/>
        <end position="382"/>
    </location>
</feature>
<feature type="transmembrane region" description="Helical" evidence="7">
    <location>
        <begin position="21"/>
        <end position="40"/>
    </location>
</feature>
<evidence type="ECO:0000256" key="7">
    <source>
        <dbReference type="SAM" id="Phobius"/>
    </source>
</evidence>
<keyword evidence="10" id="KW-0067">ATP-binding</keyword>
<evidence type="ECO:0000259" key="8">
    <source>
        <dbReference type="Pfam" id="PF02687"/>
    </source>
</evidence>
<feature type="transmembrane region" description="Helical" evidence="7">
    <location>
        <begin position="270"/>
        <end position="295"/>
    </location>
</feature>
<dbReference type="GO" id="GO:0005524">
    <property type="term" value="F:ATP binding"/>
    <property type="evidence" value="ECO:0007669"/>
    <property type="project" value="UniProtKB-KW"/>
</dbReference>
<reference evidence="10 11" key="1">
    <citation type="submission" date="2015-09" db="EMBL/GenBank/DDBJ databases">
        <authorList>
            <consortium name="Pathogen Informatics"/>
        </authorList>
    </citation>
    <scope>NUCLEOTIDE SEQUENCE [LARGE SCALE GENOMIC DNA]</scope>
    <source>
        <strain evidence="10 11">2789STDY5608835</strain>
    </source>
</reference>
<evidence type="ECO:0000313" key="11">
    <source>
        <dbReference type="Proteomes" id="UP000095395"/>
    </source>
</evidence>
<dbReference type="PANTHER" id="PTHR30572">
    <property type="entry name" value="MEMBRANE COMPONENT OF TRANSPORTER-RELATED"/>
    <property type="match status" value="1"/>
</dbReference>
<evidence type="ECO:0000256" key="6">
    <source>
        <dbReference type="ARBA" id="ARBA00038076"/>
    </source>
</evidence>
<keyword evidence="5 7" id="KW-0472">Membrane</keyword>
<protein>
    <submittedName>
        <fullName evidence="10">Macrolide export ATP-binding/permease protein MacB</fullName>
        <ecNumber evidence="10">3.6.3.-</ecNumber>
    </submittedName>
</protein>
<dbReference type="GO" id="GO:0016787">
    <property type="term" value="F:hydrolase activity"/>
    <property type="evidence" value="ECO:0007669"/>
    <property type="project" value="UniProtKB-KW"/>
</dbReference>
<dbReference type="EC" id="3.6.3.-" evidence="10"/>
<proteinExistence type="inferred from homology"/>
<keyword evidence="4 7" id="KW-1133">Transmembrane helix</keyword>
<keyword evidence="2" id="KW-1003">Cell membrane</keyword>
<feature type="domain" description="ABC3 transporter permease C-terminal" evidence="8">
    <location>
        <begin position="274"/>
        <end position="392"/>
    </location>
</feature>
<dbReference type="AlphaFoldDB" id="A0A174FGM0"/>